<dbReference type="Proteomes" id="UP000295184">
    <property type="component" value="Unassembled WGS sequence"/>
</dbReference>
<feature type="transmembrane region" description="Helical" evidence="1">
    <location>
        <begin position="79"/>
        <end position="103"/>
    </location>
</feature>
<evidence type="ECO:0000256" key="1">
    <source>
        <dbReference type="SAM" id="Phobius"/>
    </source>
</evidence>
<dbReference type="RefSeq" id="WP_058963518.1">
    <property type="nucleotide sequence ID" value="NZ_CABKVM010000014.1"/>
</dbReference>
<proteinExistence type="predicted"/>
<dbReference type="PANTHER" id="PTHR37308">
    <property type="entry name" value="INTEGRAL MEMBRANE PROTEIN"/>
    <property type="match status" value="1"/>
</dbReference>
<dbReference type="AlphaFoldDB" id="A0A4R1QXP6"/>
<organism evidence="2 3">
    <name type="scientific">Allofournierella massiliensis</name>
    <dbReference type="NCBI Taxonomy" id="1650663"/>
    <lineage>
        <taxon>Bacteria</taxon>
        <taxon>Bacillati</taxon>
        <taxon>Bacillota</taxon>
        <taxon>Clostridia</taxon>
        <taxon>Eubacteriales</taxon>
        <taxon>Oscillospiraceae</taxon>
        <taxon>Allofournierella</taxon>
    </lineage>
</organism>
<dbReference type="OrthoDB" id="9793746at2"/>
<keyword evidence="1" id="KW-1133">Transmembrane helix</keyword>
<protein>
    <submittedName>
        <fullName evidence="2">Putative membrane protein</fullName>
    </submittedName>
</protein>
<dbReference type="Pfam" id="PF04018">
    <property type="entry name" value="VCA0040-like"/>
    <property type="match status" value="1"/>
</dbReference>
<comment type="caution">
    <text evidence="2">The sequence shown here is derived from an EMBL/GenBank/DDBJ whole genome shotgun (WGS) entry which is preliminary data.</text>
</comment>
<dbReference type="PANTHER" id="PTHR37308:SF1">
    <property type="entry name" value="POLYPRENYL-PHOSPHATE TRANSPORTER"/>
    <property type="match status" value="1"/>
</dbReference>
<accession>A0A4R1QXP6</accession>
<reference evidence="2 3" key="1">
    <citation type="submission" date="2019-03" db="EMBL/GenBank/DDBJ databases">
        <title>Genomic Encyclopedia of Type Strains, Phase IV (KMG-IV): sequencing the most valuable type-strain genomes for metagenomic binning, comparative biology and taxonomic classification.</title>
        <authorList>
            <person name="Goeker M."/>
        </authorList>
    </citation>
    <scope>NUCLEOTIDE SEQUENCE [LARGE SCALE GENOMIC DNA]</scope>
    <source>
        <strain evidence="2 3">DSM 100451</strain>
    </source>
</reference>
<feature type="transmembrane region" description="Helical" evidence="1">
    <location>
        <begin position="54"/>
        <end position="73"/>
    </location>
</feature>
<name>A0A4R1QXP6_9FIRM</name>
<dbReference type="InterPro" id="IPR007163">
    <property type="entry name" value="VCA0040-like"/>
</dbReference>
<keyword evidence="1" id="KW-0812">Transmembrane</keyword>
<feature type="transmembrane region" description="Helical" evidence="1">
    <location>
        <begin position="243"/>
        <end position="261"/>
    </location>
</feature>
<gene>
    <name evidence="2" type="ORF">EDD77_11424</name>
</gene>
<sequence>MKALLDILRGIVIGIANIIPGVSGGTMAVSMGIYDKLISAVTGLFKHFKESMKLLIPLGIGMGIGIVGFGFLLEYLLEAHVLATCLTFVGLILGGLPILWVNLTRNVAKKPGGRIGAGEVISFLVLLAIGVGLPLLQGSEGAVKTLTLNPGTIVVLFLLGLIASATMVIPGVSGSMVLMVLGYYSTILALVTGTVTMLKDMDIGGVINNCLLLAPFGVGVVLGIFLIAKVIEYLFQRFPSQTFAAIIGLIVSSPFAILYSADALSGFSVVELVVGLVLAALGAWVTWLMGSKEEA</sequence>
<feature type="transmembrane region" description="Helical" evidence="1">
    <location>
        <begin position="210"/>
        <end position="231"/>
    </location>
</feature>
<feature type="transmembrane region" description="Helical" evidence="1">
    <location>
        <begin position="12"/>
        <end position="34"/>
    </location>
</feature>
<evidence type="ECO:0000313" key="2">
    <source>
        <dbReference type="EMBL" id="TCL56070.1"/>
    </source>
</evidence>
<evidence type="ECO:0000313" key="3">
    <source>
        <dbReference type="Proteomes" id="UP000295184"/>
    </source>
</evidence>
<feature type="transmembrane region" description="Helical" evidence="1">
    <location>
        <begin position="176"/>
        <end position="198"/>
    </location>
</feature>
<feature type="transmembrane region" description="Helical" evidence="1">
    <location>
        <begin position="148"/>
        <end position="169"/>
    </location>
</feature>
<feature type="transmembrane region" description="Helical" evidence="1">
    <location>
        <begin position="115"/>
        <end position="136"/>
    </location>
</feature>
<keyword evidence="1" id="KW-0472">Membrane</keyword>
<dbReference type="EMBL" id="SLUM01000014">
    <property type="protein sequence ID" value="TCL56070.1"/>
    <property type="molecule type" value="Genomic_DNA"/>
</dbReference>
<feature type="transmembrane region" description="Helical" evidence="1">
    <location>
        <begin position="267"/>
        <end position="289"/>
    </location>
</feature>
<dbReference type="STRING" id="1650663.GCA_001486665_01049"/>